<accession>A0A197JU29</accession>
<protein>
    <submittedName>
        <fullName evidence="1">Uncharacterized protein</fullName>
    </submittedName>
</protein>
<dbReference type="AlphaFoldDB" id="A0A197JU29"/>
<dbReference type="Proteomes" id="UP000078512">
    <property type="component" value="Unassembled WGS sequence"/>
</dbReference>
<keyword evidence="2" id="KW-1185">Reference proteome</keyword>
<name>A0A197JU29_9FUNG</name>
<dbReference type="EMBL" id="KV442046">
    <property type="protein sequence ID" value="OAQ28710.1"/>
    <property type="molecule type" value="Genomic_DNA"/>
</dbReference>
<evidence type="ECO:0000313" key="1">
    <source>
        <dbReference type="EMBL" id="OAQ28710.1"/>
    </source>
</evidence>
<gene>
    <name evidence="1" type="ORF">K457DRAFT_1820164</name>
</gene>
<sequence>MTIQDVHTNVQAVRRIYETEESVNATTTPTITMYLVSHPDPASGKDILLWDDILAAFKADVVHVRSGAVVLPFLKGPDFKKSASHCYCPRSYFGRRRETSNERQ</sequence>
<dbReference type="OrthoDB" id="2437973at2759"/>
<reference evidence="1 2" key="1">
    <citation type="submission" date="2016-05" db="EMBL/GenBank/DDBJ databases">
        <title>Genome sequencing reveals origins of a unique bacterial endosymbiosis in the earliest lineages of terrestrial Fungi.</title>
        <authorList>
            <consortium name="DOE Joint Genome Institute"/>
            <person name="Uehling J."/>
            <person name="Gryganskyi A."/>
            <person name="Hameed K."/>
            <person name="Tschaplinski T."/>
            <person name="Misztal P."/>
            <person name="Wu S."/>
            <person name="Desiro A."/>
            <person name="Vande Pol N."/>
            <person name="Du Z.-Y."/>
            <person name="Zienkiewicz A."/>
            <person name="Zienkiewicz K."/>
            <person name="Morin E."/>
            <person name="Tisserant E."/>
            <person name="Splivallo R."/>
            <person name="Hainaut M."/>
            <person name="Henrissat B."/>
            <person name="Ohm R."/>
            <person name="Kuo A."/>
            <person name="Yan J."/>
            <person name="Lipzen A."/>
            <person name="Nolan M."/>
            <person name="Labutti K."/>
            <person name="Barry K."/>
            <person name="Goldstein A."/>
            <person name="Labbe J."/>
            <person name="Schadt C."/>
            <person name="Tuskan G."/>
            <person name="Grigoriev I."/>
            <person name="Martin F."/>
            <person name="Vilgalys R."/>
            <person name="Bonito G."/>
        </authorList>
    </citation>
    <scope>NUCLEOTIDE SEQUENCE [LARGE SCALE GENOMIC DNA]</scope>
    <source>
        <strain evidence="1 2">AG-77</strain>
    </source>
</reference>
<proteinExistence type="predicted"/>
<evidence type="ECO:0000313" key="2">
    <source>
        <dbReference type="Proteomes" id="UP000078512"/>
    </source>
</evidence>
<organism evidence="1 2">
    <name type="scientific">Linnemannia elongata AG-77</name>
    <dbReference type="NCBI Taxonomy" id="1314771"/>
    <lineage>
        <taxon>Eukaryota</taxon>
        <taxon>Fungi</taxon>
        <taxon>Fungi incertae sedis</taxon>
        <taxon>Mucoromycota</taxon>
        <taxon>Mortierellomycotina</taxon>
        <taxon>Mortierellomycetes</taxon>
        <taxon>Mortierellales</taxon>
        <taxon>Mortierellaceae</taxon>
        <taxon>Linnemannia</taxon>
    </lineage>
</organism>